<reference evidence="2 3" key="1">
    <citation type="submission" date="2024-03" db="EMBL/GenBank/DDBJ databases">
        <authorList>
            <person name="Gkanogiannis A."/>
            <person name="Becerra Lopez-Lavalle L."/>
        </authorList>
    </citation>
    <scope>NUCLEOTIDE SEQUENCE [LARGE SCALE GENOMIC DNA]</scope>
</reference>
<name>A0ABP0YSX6_9ROSI</name>
<feature type="compositionally biased region" description="Basic and acidic residues" evidence="1">
    <location>
        <begin position="26"/>
        <end position="58"/>
    </location>
</feature>
<evidence type="ECO:0000256" key="1">
    <source>
        <dbReference type="SAM" id="MobiDB-lite"/>
    </source>
</evidence>
<evidence type="ECO:0000313" key="3">
    <source>
        <dbReference type="Proteomes" id="UP001642487"/>
    </source>
</evidence>
<feature type="region of interest" description="Disordered" evidence="1">
    <location>
        <begin position="1"/>
        <end position="67"/>
    </location>
</feature>
<evidence type="ECO:0000313" key="2">
    <source>
        <dbReference type="EMBL" id="CAK9321890.1"/>
    </source>
</evidence>
<dbReference type="EMBL" id="OZ021739">
    <property type="protein sequence ID" value="CAK9321890.1"/>
    <property type="molecule type" value="Genomic_DNA"/>
</dbReference>
<proteinExistence type="predicted"/>
<organism evidence="2 3">
    <name type="scientific">Citrullus colocynthis</name>
    <name type="common">colocynth</name>
    <dbReference type="NCBI Taxonomy" id="252529"/>
    <lineage>
        <taxon>Eukaryota</taxon>
        <taxon>Viridiplantae</taxon>
        <taxon>Streptophyta</taxon>
        <taxon>Embryophyta</taxon>
        <taxon>Tracheophyta</taxon>
        <taxon>Spermatophyta</taxon>
        <taxon>Magnoliopsida</taxon>
        <taxon>eudicotyledons</taxon>
        <taxon>Gunneridae</taxon>
        <taxon>Pentapetalae</taxon>
        <taxon>rosids</taxon>
        <taxon>fabids</taxon>
        <taxon>Cucurbitales</taxon>
        <taxon>Cucurbitaceae</taxon>
        <taxon>Benincaseae</taxon>
        <taxon>Citrullus</taxon>
    </lineage>
</organism>
<keyword evidence="3" id="KW-1185">Reference proteome</keyword>
<feature type="compositionally biased region" description="Basic and acidic residues" evidence="1">
    <location>
        <begin position="1"/>
        <end position="13"/>
    </location>
</feature>
<dbReference type="Proteomes" id="UP001642487">
    <property type="component" value="Chromosome 5"/>
</dbReference>
<feature type="compositionally biased region" description="Basic residues" evidence="1">
    <location>
        <begin position="14"/>
        <end position="25"/>
    </location>
</feature>
<sequence length="67" mass="7807">MLKSEKKIYEKRSESRRRRVRRKEAPRRDVCGEKRQPATMRAAKEAEKPTTSWVKKESANNGGACFP</sequence>
<gene>
    <name evidence="2" type="ORF">CITCOLO1_LOCUS13989</name>
</gene>
<accession>A0ABP0YSX6</accession>
<protein>
    <submittedName>
        <fullName evidence="2">Uncharacterized protein</fullName>
    </submittedName>
</protein>